<organism evidence="2">
    <name type="scientific">Nonomuraea gerenzanensis</name>
    <dbReference type="NCBI Taxonomy" id="93944"/>
    <lineage>
        <taxon>Bacteria</taxon>
        <taxon>Bacillati</taxon>
        <taxon>Actinomycetota</taxon>
        <taxon>Actinomycetes</taxon>
        <taxon>Streptosporangiales</taxon>
        <taxon>Streptosporangiaceae</taxon>
        <taxon>Nonomuraea</taxon>
    </lineage>
</organism>
<proteinExistence type="predicted"/>
<evidence type="ECO:0000256" key="1">
    <source>
        <dbReference type="SAM" id="MobiDB-lite"/>
    </source>
</evidence>
<dbReference type="AlphaFoldDB" id="A0A1M4E1G6"/>
<protein>
    <submittedName>
        <fullName evidence="2">Uncharacterized protein</fullName>
    </submittedName>
</protein>
<accession>A0A1M4E1G6</accession>
<evidence type="ECO:0000313" key="2">
    <source>
        <dbReference type="EMBL" id="SBO92623.1"/>
    </source>
</evidence>
<feature type="compositionally biased region" description="Polar residues" evidence="1">
    <location>
        <begin position="28"/>
        <end position="37"/>
    </location>
</feature>
<sequence>MHGRNLPARTRLRAPGLVIAEARQSRTVPQVRNNRSAISAGCASAADSRGTSPSRRLSGLRSVPRSQSAVSGRVSAMWAPCQSGRRSLRT</sequence>
<feature type="region of interest" description="Disordered" evidence="1">
    <location>
        <begin position="28"/>
        <end position="90"/>
    </location>
</feature>
<name>A0A1M4E1G6_9ACTN</name>
<dbReference type="EMBL" id="LT559118">
    <property type="protein sequence ID" value="SBO92623.1"/>
    <property type="molecule type" value="Genomic_DNA"/>
</dbReference>
<gene>
    <name evidence="2" type="ORF">BN4615_P2137</name>
</gene>
<reference evidence="2" key="1">
    <citation type="submission" date="2016-04" db="EMBL/GenBank/DDBJ databases">
        <authorList>
            <person name="Evans L.H."/>
            <person name="Alamgir A."/>
            <person name="Owens N."/>
            <person name="Weber N.D."/>
            <person name="Virtaneva K."/>
            <person name="Barbian K."/>
            <person name="Babar A."/>
            <person name="Rosenke K."/>
        </authorList>
    </citation>
    <scope>NUCLEOTIDE SEQUENCE</scope>
    <source>
        <strain evidence="2">Nono1</strain>
    </source>
</reference>